<evidence type="ECO:0000256" key="2">
    <source>
        <dbReference type="ARBA" id="ARBA00022670"/>
    </source>
</evidence>
<dbReference type="Gene3D" id="2.30.42.10">
    <property type="match status" value="1"/>
</dbReference>
<dbReference type="EMBL" id="JAKRDF010000005">
    <property type="protein sequence ID" value="MCG7276031.1"/>
    <property type="molecule type" value="Genomic_DNA"/>
</dbReference>
<proteinExistence type="inferred from homology"/>
<dbReference type="SUPFAM" id="SSF50494">
    <property type="entry name" value="Trypsin-like serine proteases"/>
    <property type="match status" value="1"/>
</dbReference>
<accession>A0ABS9PTJ2</accession>
<comment type="similarity">
    <text evidence="1">Belongs to the peptidase S1C family.</text>
</comment>
<name>A0ABS9PTJ2_9CORY</name>
<dbReference type="PANTHER" id="PTHR43343">
    <property type="entry name" value="PEPTIDASE S12"/>
    <property type="match status" value="1"/>
</dbReference>
<dbReference type="PRINTS" id="PR00834">
    <property type="entry name" value="PROTEASES2C"/>
</dbReference>
<keyword evidence="5" id="KW-0812">Transmembrane</keyword>
<comment type="caution">
    <text evidence="7">The sequence shown here is derived from an EMBL/GenBank/DDBJ whole genome shotgun (WGS) entry which is preliminary data.</text>
</comment>
<evidence type="ECO:0000256" key="3">
    <source>
        <dbReference type="ARBA" id="ARBA00022801"/>
    </source>
</evidence>
<keyword evidence="5" id="KW-1133">Transmembrane helix</keyword>
<feature type="transmembrane region" description="Helical" evidence="5">
    <location>
        <begin position="158"/>
        <end position="182"/>
    </location>
</feature>
<keyword evidence="8" id="KW-1185">Reference proteome</keyword>
<feature type="domain" description="PDZ" evidence="6">
    <location>
        <begin position="418"/>
        <end position="499"/>
    </location>
</feature>
<dbReference type="SMART" id="SM00228">
    <property type="entry name" value="PDZ"/>
    <property type="match status" value="1"/>
</dbReference>
<feature type="region of interest" description="Disordered" evidence="4">
    <location>
        <begin position="1"/>
        <end position="112"/>
    </location>
</feature>
<keyword evidence="3" id="KW-0378">Hydrolase</keyword>
<evidence type="ECO:0000259" key="6">
    <source>
        <dbReference type="PROSITE" id="PS50106"/>
    </source>
</evidence>
<dbReference type="Proteomes" id="UP001521911">
    <property type="component" value="Unassembled WGS sequence"/>
</dbReference>
<dbReference type="PANTHER" id="PTHR43343:SF3">
    <property type="entry name" value="PROTEASE DO-LIKE 8, CHLOROPLASTIC"/>
    <property type="match status" value="1"/>
</dbReference>
<dbReference type="Pfam" id="PF13365">
    <property type="entry name" value="Trypsin_2"/>
    <property type="match status" value="1"/>
</dbReference>
<dbReference type="InterPro" id="IPR001940">
    <property type="entry name" value="Peptidase_S1C"/>
</dbReference>
<dbReference type="InterPro" id="IPR009003">
    <property type="entry name" value="Peptidase_S1_PA"/>
</dbReference>
<dbReference type="Pfam" id="PF13180">
    <property type="entry name" value="PDZ_2"/>
    <property type="match status" value="1"/>
</dbReference>
<dbReference type="InterPro" id="IPR043504">
    <property type="entry name" value="Peptidase_S1_PA_chymotrypsin"/>
</dbReference>
<evidence type="ECO:0000256" key="1">
    <source>
        <dbReference type="ARBA" id="ARBA00010541"/>
    </source>
</evidence>
<gene>
    <name evidence="7" type="ORF">MHK08_06055</name>
</gene>
<dbReference type="InterPro" id="IPR036034">
    <property type="entry name" value="PDZ_sf"/>
</dbReference>
<evidence type="ECO:0000256" key="4">
    <source>
        <dbReference type="SAM" id="MobiDB-lite"/>
    </source>
</evidence>
<organism evidence="7 8">
    <name type="scientific">Corynebacterium singulare</name>
    <dbReference type="NCBI Taxonomy" id="161899"/>
    <lineage>
        <taxon>Bacteria</taxon>
        <taxon>Bacillati</taxon>
        <taxon>Actinomycetota</taxon>
        <taxon>Actinomycetes</taxon>
        <taxon>Mycobacteriales</taxon>
        <taxon>Corynebacteriaceae</taxon>
        <taxon>Corynebacterium</taxon>
    </lineage>
</organism>
<dbReference type="InterPro" id="IPR051201">
    <property type="entry name" value="Chloro_Bact_Ser_Proteases"/>
</dbReference>
<sequence length="513" mass="52491">MNVRNSNMDNSQEPRNTQAGSESTGWNQPRSAAQTPQGFGNRPSHNPEQKGSNDASGASAPHAPQAPHSPYAGQEPMGGETSHSGGSSYGFGGPRPRNGYNAHSTQQQQPYAGQRAFGTAASTGHNPQNQPVFGGQQNAGVHMVPTDKQSTPKRTVGLGTAAMMLVGAIAAGGVTGAVVGAMNNDKDSTSTVNEVLQQQPVVNSTGKEPADGSVEEVASKVLPAVVSIFSMTRSGGAEGSGSIISPDGYVLTNHHVVAGADQGGRLEVTMNDGSHHSATFVASDATTDVAVIKIDDAKDLPFLQFGDSDSAAVGQEVVAVGSPLGLNATVTSGIVSAKNRPVRASQEGGESSLIDAIQTDAAVNPGNSGGPLVDMEGNIIGMNSMIASLSSGANAEGGSIGLGFAIPSNFAKRMADELINNGKVKHPTLGVKVRAQSTVYGAEIVEVEPDSPADKAGLKDGDIVTRVNDRLIESSDSLIAATRSQEFGATVTLEVTTKDSEDSRQVEVTLASE</sequence>
<evidence type="ECO:0000313" key="8">
    <source>
        <dbReference type="Proteomes" id="UP001521911"/>
    </source>
</evidence>
<dbReference type="PROSITE" id="PS50106">
    <property type="entry name" value="PDZ"/>
    <property type="match status" value="1"/>
</dbReference>
<feature type="compositionally biased region" description="Low complexity" evidence="4">
    <location>
        <begin position="55"/>
        <end position="72"/>
    </location>
</feature>
<protein>
    <submittedName>
        <fullName evidence="7">Trypsin-like peptidase domain-containing protein</fullName>
    </submittedName>
</protein>
<feature type="compositionally biased region" description="Polar residues" evidence="4">
    <location>
        <begin position="1"/>
        <end position="54"/>
    </location>
</feature>
<keyword evidence="5" id="KW-0472">Membrane</keyword>
<dbReference type="InterPro" id="IPR001478">
    <property type="entry name" value="PDZ"/>
</dbReference>
<evidence type="ECO:0000256" key="5">
    <source>
        <dbReference type="SAM" id="Phobius"/>
    </source>
</evidence>
<reference evidence="7 8" key="1">
    <citation type="submission" date="2022-02" db="EMBL/GenBank/DDBJ databases">
        <title>Uncovering new skin microbiome diversity through culturing and metagenomics.</title>
        <authorList>
            <person name="Conlan S."/>
            <person name="Deming C."/>
            <person name="Nisc Comparative Sequencing Program N."/>
            <person name="Segre J.A."/>
        </authorList>
    </citation>
    <scope>NUCLEOTIDE SEQUENCE [LARGE SCALE GENOMIC DNA]</scope>
    <source>
        <strain evidence="7 8">ACRQV</strain>
    </source>
</reference>
<dbReference type="SUPFAM" id="SSF50156">
    <property type="entry name" value="PDZ domain-like"/>
    <property type="match status" value="1"/>
</dbReference>
<keyword evidence="2" id="KW-0645">Protease</keyword>
<dbReference type="Gene3D" id="2.40.10.10">
    <property type="entry name" value="Trypsin-like serine proteases"/>
    <property type="match status" value="2"/>
</dbReference>
<evidence type="ECO:0000313" key="7">
    <source>
        <dbReference type="EMBL" id="MCG7276031.1"/>
    </source>
</evidence>
<feature type="compositionally biased region" description="Polar residues" evidence="4">
    <location>
        <begin position="101"/>
        <end position="111"/>
    </location>
</feature>